<feature type="domain" description="Damage-control phosphatase ARMT1-like metal-binding" evidence="20">
    <location>
        <begin position="402"/>
        <end position="707"/>
    </location>
</feature>
<evidence type="ECO:0000256" key="7">
    <source>
        <dbReference type="ARBA" id="ARBA00022723"/>
    </source>
</evidence>
<evidence type="ECO:0000256" key="13">
    <source>
        <dbReference type="ARBA" id="ARBA00023211"/>
    </source>
</evidence>
<comment type="catalytic activity">
    <reaction evidence="14">
        <text>(R)-4'-phosphopantetheine + H2O = (R)-pantetheine + phosphate</text>
        <dbReference type="Rhea" id="RHEA:68328"/>
        <dbReference type="ChEBI" id="CHEBI:15377"/>
        <dbReference type="ChEBI" id="CHEBI:16753"/>
        <dbReference type="ChEBI" id="CHEBI:43474"/>
        <dbReference type="ChEBI" id="CHEBI:61723"/>
    </reaction>
    <physiologicalReaction direction="left-to-right" evidence="14">
        <dbReference type="Rhea" id="RHEA:68329"/>
    </physiologicalReaction>
</comment>
<reference evidence="21" key="1">
    <citation type="submission" date="2025-08" db="UniProtKB">
        <authorList>
            <consortium name="Ensembl"/>
        </authorList>
    </citation>
    <scope>IDENTIFICATION</scope>
</reference>
<dbReference type="InterPro" id="IPR036075">
    <property type="entry name" value="ARMT-1-like_metal-bd_sf"/>
</dbReference>
<dbReference type="Gene3D" id="3.40.50.10880">
    <property type="entry name" value="Uncharacterised protein PF01937, DUF89, domain 3"/>
    <property type="match status" value="1"/>
</dbReference>
<dbReference type="Ensembl" id="ENSCCRT00015052930.1">
    <property type="protein sequence ID" value="ENSCCRP00015051211.1"/>
    <property type="gene ID" value="ENSCCRG00015020709.1"/>
</dbReference>
<comment type="function">
    <text evidence="18">Phosphatase which shows a preference for 4'-phosphopantetheine and its oxidatively damaged forms (sulfonate or S-sulfonate), providing strong indirect evidence that the phosphatase activity pre-empts damage in the coenzyme A (CoA) pathway. Hydrolyzing excess 4'-phosphopantetheine could constitute a directed overflow mechanism to prevent its oxidation to the S-sulfonate, sulfonate, or other forms. Hydrolyzing 4'-phosphopantetheine sulfonate or S-sulfonate would forestall their conversion to inactive forms of CoA and acyl carrier protein. May play a role in the physiological regulation of CoA intracellular levels.</text>
</comment>
<dbReference type="Gene3D" id="1.10.285.20">
    <property type="entry name" value="Uncharacterised protein PF01937, DUF89, domain 2"/>
    <property type="match status" value="1"/>
</dbReference>
<comment type="cofactor">
    <cofactor evidence="2">
        <name>Ni(2+)</name>
        <dbReference type="ChEBI" id="CHEBI:49786"/>
    </cofactor>
</comment>
<keyword evidence="10 19" id="KW-0067">ATP-binding</keyword>
<evidence type="ECO:0000313" key="22">
    <source>
        <dbReference type="Proteomes" id="UP000694700"/>
    </source>
</evidence>
<evidence type="ECO:0000256" key="3">
    <source>
        <dbReference type="ARBA" id="ARBA00005538"/>
    </source>
</evidence>
<dbReference type="Gene3D" id="1.20.1700.10">
    <property type="entry name" value="AF1104-like"/>
    <property type="match status" value="1"/>
</dbReference>
<comment type="subunit">
    <text evidence="4">Homodimer. Interacts with PKM.</text>
</comment>
<dbReference type="GO" id="GO:0005524">
    <property type="term" value="F:ATP binding"/>
    <property type="evidence" value="ECO:0007669"/>
    <property type="project" value="UniProtKB-UniRule"/>
</dbReference>
<evidence type="ECO:0000256" key="14">
    <source>
        <dbReference type="ARBA" id="ARBA00029312"/>
    </source>
</evidence>
<evidence type="ECO:0000256" key="18">
    <source>
        <dbReference type="ARBA" id="ARBA00046055"/>
    </source>
</evidence>
<evidence type="ECO:0000256" key="4">
    <source>
        <dbReference type="ARBA" id="ARBA00011388"/>
    </source>
</evidence>
<comment type="catalytic activity">
    <reaction evidence="16">
        <text>(R)-4'-phospho-S-sulfopantetheine + H2O = (R)-S-sulfopantetheine + phosphate</text>
        <dbReference type="Rhea" id="RHEA:68340"/>
        <dbReference type="ChEBI" id="CHEBI:15377"/>
        <dbReference type="ChEBI" id="CHEBI:43474"/>
        <dbReference type="ChEBI" id="CHEBI:177302"/>
        <dbReference type="ChEBI" id="CHEBI:177303"/>
    </reaction>
    <physiologicalReaction direction="left-to-right" evidence="16">
        <dbReference type="Rhea" id="RHEA:68341"/>
    </physiologicalReaction>
</comment>
<organism evidence="21 22">
    <name type="scientific">Cyprinus carpio</name>
    <name type="common">Common carp</name>
    <dbReference type="NCBI Taxonomy" id="7962"/>
    <lineage>
        <taxon>Eukaryota</taxon>
        <taxon>Metazoa</taxon>
        <taxon>Chordata</taxon>
        <taxon>Craniata</taxon>
        <taxon>Vertebrata</taxon>
        <taxon>Euteleostomi</taxon>
        <taxon>Actinopterygii</taxon>
        <taxon>Neopterygii</taxon>
        <taxon>Teleostei</taxon>
        <taxon>Ostariophysi</taxon>
        <taxon>Cypriniformes</taxon>
        <taxon>Cyprinidae</taxon>
        <taxon>Cyprininae</taxon>
        <taxon>Cyprinus</taxon>
    </lineage>
</organism>
<sequence>MALCGVADTGSHSMDKSITLPPDEIFRNLENAKRFAIDIGGSLTKLAYYSTVQHKVAKVRSFDHSAKVSLQETDGDPLYEISVQEEITARLHFIKFENAYIETCLDFIKDHLVNTETKVIKATGGGAHKFKDLIEKKLKLKVDKEDEMTCLIKGCNFVLKNIPHEAFVYAKHADSEFRFQHTHPDIFPYLLINIGSGVSIVKVEAEDKFERIGGSSIGGGTFWGLGALLTKTKRFDELLQLASKGQHTNVDMLVKDIYGGAYGSLGLTGDLIASSFGKSATTDKEFSKEDMAKSLLHMISNDIGQLACLYAKLHNLTRVYFGGFFIRGHPVTMHTITYSINFFTKGEVQALFLRHEGYLGAIGAFLKGAEEDNPNQYSWGENYAGSSGLMSVSPELNPIQRARSGTVVKRAIASQKDQPEAVERAEKFRQKYRHKLQTLRHQPFAYGSLTVRSLLDTREHCLNEFNFPDPYSKIKQKENDMALKYYLKVVKSVEELSWEQRQFNLVKGLLAGNVFDWGAKAVSDVLESDPEFGFEQAKQQLQERPWLVDAYNQWIERLKGPPHKCALFFVDNSGIDIILGVFPFIRELLIRGTEVVLASNSAPALNDVTNSELQILTERIAAMDPVIHAALKEDRLALVQNGSSSPCLDLSRLDKVLATVVRERGTDLVIIEGMGRAIHTNYYAMLSCESLKLAVIKNSWLADRLGGKIFSVVFKYEVPSKAQGQH</sequence>
<evidence type="ECO:0000256" key="8">
    <source>
        <dbReference type="ARBA" id="ARBA00022741"/>
    </source>
</evidence>
<dbReference type="PIRSF" id="PIRSF036939">
    <property type="entry name" value="PanK_long"/>
    <property type="match status" value="1"/>
</dbReference>
<proteinExistence type="inferred from homology"/>
<dbReference type="PANTHER" id="PTHR12280:SF20">
    <property type="entry name" value="4'-PHOSPHOPANTETHEINE PHOSPHATASE"/>
    <property type="match status" value="1"/>
</dbReference>
<dbReference type="InterPro" id="IPR004567">
    <property type="entry name" value="Type_II_PanK"/>
</dbReference>
<evidence type="ECO:0000313" key="21">
    <source>
        <dbReference type="Ensembl" id="ENSCCRP00015051211.1"/>
    </source>
</evidence>
<accession>A0A8C1VFE3</accession>
<dbReference type="NCBIfam" id="TIGR00555">
    <property type="entry name" value="panK_eukar"/>
    <property type="match status" value="1"/>
</dbReference>
<dbReference type="InterPro" id="IPR015844">
    <property type="entry name" value="PanK_long"/>
</dbReference>
<keyword evidence="12" id="KW-0944">Nitration</keyword>
<keyword evidence="11 19" id="KW-0173">Coenzyme A biosynthesis</keyword>
<evidence type="ECO:0000256" key="11">
    <source>
        <dbReference type="ARBA" id="ARBA00022993"/>
    </source>
</evidence>
<dbReference type="GO" id="GO:0016787">
    <property type="term" value="F:hydrolase activity"/>
    <property type="evidence" value="ECO:0007669"/>
    <property type="project" value="UniProtKB-KW"/>
</dbReference>
<dbReference type="FunFam" id="3.30.420.40:FF:000067">
    <property type="entry name" value="Pantothenate kinase 4"/>
    <property type="match status" value="1"/>
</dbReference>
<evidence type="ECO:0000256" key="16">
    <source>
        <dbReference type="ARBA" id="ARBA00029347"/>
    </source>
</evidence>
<evidence type="ECO:0000256" key="15">
    <source>
        <dbReference type="ARBA" id="ARBA00029319"/>
    </source>
</evidence>
<dbReference type="SUPFAM" id="SSF111321">
    <property type="entry name" value="AF1104-like"/>
    <property type="match status" value="1"/>
</dbReference>
<evidence type="ECO:0000256" key="12">
    <source>
        <dbReference type="ARBA" id="ARBA00023074"/>
    </source>
</evidence>
<dbReference type="GO" id="GO:0004594">
    <property type="term" value="F:pantothenate kinase activity"/>
    <property type="evidence" value="ECO:0007669"/>
    <property type="project" value="InterPro"/>
</dbReference>
<dbReference type="FunFam" id="3.40.50.10880:FF:000001">
    <property type="entry name" value="Pantothenate kinase 4"/>
    <property type="match status" value="1"/>
</dbReference>
<dbReference type="Proteomes" id="UP000694700">
    <property type="component" value="Unplaced"/>
</dbReference>
<keyword evidence="8 19" id="KW-0547">Nucleotide-binding</keyword>
<keyword evidence="7" id="KW-0479">Metal-binding</keyword>
<dbReference type="PANTHER" id="PTHR12280">
    <property type="entry name" value="PANTOTHENATE KINASE"/>
    <property type="match status" value="1"/>
</dbReference>
<evidence type="ECO:0000256" key="19">
    <source>
        <dbReference type="PIRNR" id="PIRNR036939"/>
    </source>
</evidence>
<evidence type="ECO:0000256" key="6">
    <source>
        <dbReference type="ARBA" id="ARBA00022596"/>
    </source>
</evidence>
<evidence type="ECO:0000256" key="2">
    <source>
        <dbReference type="ARBA" id="ARBA00001967"/>
    </source>
</evidence>
<dbReference type="InterPro" id="IPR002791">
    <property type="entry name" value="ARMT1-like_metal-bd"/>
</dbReference>
<dbReference type="Pfam" id="PF01937">
    <property type="entry name" value="ARMT1-like_dom"/>
    <property type="match status" value="1"/>
</dbReference>
<dbReference type="FunFam" id="3.30.420.510:FF:000002">
    <property type="entry name" value="Pantothenate kinase 4"/>
    <property type="match status" value="1"/>
</dbReference>
<evidence type="ECO:0000256" key="9">
    <source>
        <dbReference type="ARBA" id="ARBA00022801"/>
    </source>
</evidence>
<dbReference type="GO" id="GO:0046872">
    <property type="term" value="F:metal ion binding"/>
    <property type="evidence" value="ECO:0007669"/>
    <property type="project" value="UniProtKB-KW"/>
</dbReference>
<comment type="similarity">
    <text evidence="19">Belongs to the type II pantothenate kinase family.</text>
</comment>
<protein>
    <recommendedName>
        <fullName evidence="5">4'-phosphopantetheine phosphatase</fullName>
    </recommendedName>
    <alternativeName>
        <fullName evidence="17">Inactive pantothenic acid kinase 4</fullName>
    </alternativeName>
</protein>
<evidence type="ECO:0000256" key="17">
    <source>
        <dbReference type="ARBA" id="ARBA00032948"/>
    </source>
</evidence>
<dbReference type="GO" id="GO:0005829">
    <property type="term" value="C:cytosol"/>
    <property type="evidence" value="ECO:0007669"/>
    <property type="project" value="TreeGrafter"/>
</dbReference>
<evidence type="ECO:0000256" key="10">
    <source>
        <dbReference type="ARBA" id="ARBA00022840"/>
    </source>
</evidence>
<keyword evidence="9" id="KW-0378">Hydrolase</keyword>
<dbReference type="GO" id="GO:0015937">
    <property type="term" value="P:coenzyme A biosynthetic process"/>
    <property type="evidence" value="ECO:0007669"/>
    <property type="project" value="UniProtKB-UniRule"/>
</dbReference>
<evidence type="ECO:0000259" key="20">
    <source>
        <dbReference type="Pfam" id="PF01937"/>
    </source>
</evidence>
<comment type="cofactor">
    <cofactor evidence="1">
        <name>Mn(2+)</name>
        <dbReference type="ChEBI" id="CHEBI:29035"/>
    </cofactor>
</comment>
<dbReference type="InterPro" id="IPR035073">
    <property type="entry name" value="At2g17340_3_helix_bundle"/>
</dbReference>
<dbReference type="CDD" id="cd24123">
    <property type="entry name" value="ASKHA_NBD_PanK-II_Pank4"/>
    <property type="match status" value="1"/>
</dbReference>
<dbReference type="InterPro" id="IPR043129">
    <property type="entry name" value="ATPase_NBD"/>
</dbReference>
<dbReference type="Pfam" id="PF03630">
    <property type="entry name" value="Fumble"/>
    <property type="match status" value="1"/>
</dbReference>
<dbReference type="GO" id="GO:0005634">
    <property type="term" value="C:nucleus"/>
    <property type="evidence" value="ECO:0007669"/>
    <property type="project" value="TreeGrafter"/>
</dbReference>
<name>A0A8C1VFE3_CYPCA</name>
<comment type="similarity">
    <text evidence="3">In the N-terminal section; belongs to the type II pantothenate kinase family.</text>
</comment>
<evidence type="ECO:0000256" key="5">
    <source>
        <dbReference type="ARBA" id="ARBA00019490"/>
    </source>
</evidence>
<comment type="catalytic activity">
    <reaction evidence="15">
        <text>(R)-4'-phosphopantetheine sulfonate + H2O = (R)-pantetheine sulfonate + phosphate</text>
        <dbReference type="Rhea" id="RHEA:68336"/>
        <dbReference type="ChEBI" id="CHEBI:15377"/>
        <dbReference type="ChEBI" id="CHEBI:43474"/>
        <dbReference type="ChEBI" id="CHEBI:177300"/>
        <dbReference type="ChEBI" id="CHEBI:177301"/>
    </reaction>
    <physiologicalReaction direction="left-to-right" evidence="15">
        <dbReference type="Rhea" id="RHEA:68337"/>
    </physiologicalReaction>
</comment>
<dbReference type="Gene3D" id="3.30.420.40">
    <property type="match status" value="1"/>
</dbReference>
<keyword evidence="6" id="KW-0533">Nickel</keyword>
<evidence type="ECO:0000256" key="1">
    <source>
        <dbReference type="ARBA" id="ARBA00001936"/>
    </source>
</evidence>
<dbReference type="SUPFAM" id="SSF53067">
    <property type="entry name" value="Actin-like ATPase domain"/>
    <property type="match status" value="2"/>
</dbReference>
<dbReference type="Gene3D" id="3.30.420.510">
    <property type="match status" value="1"/>
</dbReference>
<keyword evidence="13" id="KW-0464">Manganese</keyword>
<dbReference type="AlphaFoldDB" id="A0A8C1VFE3"/>